<organism evidence="1 2">
    <name type="scientific">Pseudosporangium ferrugineum</name>
    <dbReference type="NCBI Taxonomy" id="439699"/>
    <lineage>
        <taxon>Bacteria</taxon>
        <taxon>Bacillati</taxon>
        <taxon>Actinomycetota</taxon>
        <taxon>Actinomycetes</taxon>
        <taxon>Micromonosporales</taxon>
        <taxon>Micromonosporaceae</taxon>
        <taxon>Pseudosporangium</taxon>
    </lineage>
</organism>
<evidence type="ECO:0000313" key="2">
    <source>
        <dbReference type="Proteomes" id="UP000239209"/>
    </source>
</evidence>
<gene>
    <name evidence="1" type="ORF">CLV70_12386</name>
</gene>
<dbReference type="Proteomes" id="UP000239209">
    <property type="component" value="Unassembled WGS sequence"/>
</dbReference>
<reference evidence="1 2" key="1">
    <citation type="submission" date="2018-03" db="EMBL/GenBank/DDBJ databases">
        <title>Genomic Encyclopedia of Archaeal and Bacterial Type Strains, Phase II (KMG-II): from individual species to whole genera.</title>
        <authorList>
            <person name="Goeker M."/>
        </authorList>
    </citation>
    <scope>NUCLEOTIDE SEQUENCE [LARGE SCALE GENOMIC DNA]</scope>
    <source>
        <strain evidence="1 2">DSM 45348</strain>
    </source>
</reference>
<sequence length="100" mass="11309">ARPVVPAMLDLIEQAIAVWDELAGYLNDAYYVRRIDPQEISEPLVDAHRDLCEQLDLDSEEIAERLDRLVDRCHHDTVDPALYAELLGEDAGPTGRSSHR</sequence>
<keyword evidence="2" id="KW-1185">Reference proteome</keyword>
<name>A0A2T0RHH4_9ACTN</name>
<comment type="caution">
    <text evidence="1">The sequence shown here is derived from an EMBL/GenBank/DDBJ whole genome shotgun (WGS) entry which is preliminary data.</text>
</comment>
<feature type="non-terminal residue" evidence="1">
    <location>
        <position position="1"/>
    </location>
</feature>
<accession>A0A2T0RHH4</accession>
<proteinExistence type="predicted"/>
<protein>
    <submittedName>
        <fullName evidence="1">Uncharacterized protein</fullName>
    </submittedName>
</protein>
<dbReference type="EMBL" id="PVZG01000023">
    <property type="protein sequence ID" value="PRY20618.1"/>
    <property type="molecule type" value="Genomic_DNA"/>
</dbReference>
<evidence type="ECO:0000313" key="1">
    <source>
        <dbReference type="EMBL" id="PRY20618.1"/>
    </source>
</evidence>
<dbReference type="AlphaFoldDB" id="A0A2T0RHH4"/>